<dbReference type="Gene3D" id="3.40.710.10">
    <property type="entry name" value="DD-peptidase/beta-lactamase superfamily"/>
    <property type="match status" value="1"/>
</dbReference>
<organism evidence="2">
    <name type="scientific">marine metagenome</name>
    <dbReference type="NCBI Taxonomy" id="408172"/>
    <lineage>
        <taxon>unclassified sequences</taxon>
        <taxon>metagenomes</taxon>
        <taxon>ecological metagenomes</taxon>
    </lineage>
</organism>
<dbReference type="GO" id="GO:0008800">
    <property type="term" value="F:beta-lactamase activity"/>
    <property type="evidence" value="ECO:0007669"/>
    <property type="project" value="InterPro"/>
</dbReference>
<dbReference type="PANTHER" id="PTHR35333:SF3">
    <property type="entry name" value="BETA-LACTAMASE-TYPE TRANSPEPTIDASE FOLD CONTAINING PROTEIN"/>
    <property type="match status" value="1"/>
</dbReference>
<dbReference type="GO" id="GO:0030655">
    <property type="term" value="P:beta-lactam antibiotic catabolic process"/>
    <property type="evidence" value="ECO:0007669"/>
    <property type="project" value="InterPro"/>
</dbReference>
<dbReference type="AlphaFoldDB" id="A0A381X8Z7"/>
<dbReference type="PANTHER" id="PTHR35333">
    <property type="entry name" value="BETA-LACTAMASE"/>
    <property type="match status" value="1"/>
</dbReference>
<accession>A0A381X8Z7</accession>
<dbReference type="InterPro" id="IPR000871">
    <property type="entry name" value="Beta-lactam_class-A"/>
</dbReference>
<dbReference type="SUPFAM" id="SSF56601">
    <property type="entry name" value="beta-lactamase/transpeptidase-like"/>
    <property type="match status" value="1"/>
</dbReference>
<sequence>MIKNYRNVVVANPRRILRLRVRNIIRAFSGRVGVSARNLTTSEKFNINEQTVFPALSSIKLAILIELFYQEKEGKLQLDEKITITRSDQRGGTGILRDLTPPIHLSLRDLAVLMITVSDNTSTWLVSSKVGRSNVNDRMRLLGLKAMDLRSDLGPAIFERMDHTDIDAYAVSSPADMTDLIGLIAEGKVVSRRACTQMIEILRMCQSVDFLGRYLPINQFATETKIEPEAKLANKIGSMMHGRTDVGLVETESVRYVITVMTDRSLDNSLIMSVHEGTEVIGRISKAVYDAWALSPLSQNKKQGGLLCDDIGVLEQWRLDILHRKRILQEEREFHDH</sequence>
<evidence type="ECO:0000313" key="2">
    <source>
        <dbReference type="EMBL" id="SVA61226.1"/>
    </source>
</evidence>
<gene>
    <name evidence="2" type="ORF">METZ01_LOCUS114080</name>
</gene>
<dbReference type="EMBL" id="UINC01014338">
    <property type="protein sequence ID" value="SVA61226.1"/>
    <property type="molecule type" value="Genomic_DNA"/>
</dbReference>
<dbReference type="Pfam" id="PF13354">
    <property type="entry name" value="Beta-lactamase2"/>
    <property type="match status" value="1"/>
</dbReference>
<name>A0A381X8Z7_9ZZZZ</name>
<evidence type="ECO:0000259" key="1">
    <source>
        <dbReference type="Pfam" id="PF13354"/>
    </source>
</evidence>
<dbReference type="InterPro" id="IPR045155">
    <property type="entry name" value="Beta-lactam_cat"/>
</dbReference>
<feature type="domain" description="Beta-lactamase class A catalytic" evidence="1">
    <location>
        <begin position="33"/>
        <end position="262"/>
    </location>
</feature>
<proteinExistence type="predicted"/>
<dbReference type="GO" id="GO:0046677">
    <property type="term" value="P:response to antibiotic"/>
    <property type="evidence" value="ECO:0007669"/>
    <property type="project" value="InterPro"/>
</dbReference>
<dbReference type="InterPro" id="IPR012338">
    <property type="entry name" value="Beta-lactam/transpept-like"/>
</dbReference>
<protein>
    <recommendedName>
        <fullName evidence="1">Beta-lactamase class A catalytic domain-containing protein</fullName>
    </recommendedName>
</protein>
<reference evidence="2" key="1">
    <citation type="submission" date="2018-05" db="EMBL/GenBank/DDBJ databases">
        <authorList>
            <person name="Lanie J.A."/>
            <person name="Ng W.-L."/>
            <person name="Kazmierczak K.M."/>
            <person name="Andrzejewski T.M."/>
            <person name="Davidsen T.M."/>
            <person name="Wayne K.J."/>
            <person name="Tettelin H."/>
            <person name="Glass J.I."/>
            <person name="Rusch D."/>
            <person name="Podicherti R."/>
            <person name="Tsui H.-C.T."/>
            <person name="Winkler M.E."/>
        </authorList>
    </citation>
    <scope>NUCLEOTIDE SEQUENCE</scope>
</reference>